<sequence>MDSLARHLLALHRRGLLRGALGLAALGALPPARAQPAGGGAALFRLGVASGDPWPDGMVLWTRLAPEPLAPLGGMPAAPVEVGWEVAEEERFARIAASGTALARPEGGFAVHAEVAGLQPGRPYWYRFRAGGEASPVGRTRTAPAPGAMPARLRVLNAGCQHLEHGWFTAWRHAAEEEAIDLVFHYGDFIYEQAGRQPGQGGWGPPPVRQHAGGEAMTLEAYRRRYAQYRLDPDLQAAQAAHPFLCSFDDHEVDNNWAGPVSEEDGGARHPVAVPPEVFALRKAAAFQAWYEAMPVRRALLPRGPEITAFRRLRFGRLLEVHVLDTRSFRDDQPCGDGSGPPCAAVARPEAQMLGPGQEAWLLDGMAASGARWQVLAQQVMMMRRELPQGRLSMDKWDGYPAARARVLEGLAARGIGRAVVLSGDVHNAWAGQLHRDPLDPASPVLATEFTGTSITSEGDGAEIQPSTPEILRRNPHVAFFNDRRGYTLHEVTPDRFEACFRAVARVSRPGAPREDRGRFLLEAGRPDRLLRA</sequence>
<dbReference type="Proteomes" id="UP000249065">
    <property type="component" value="Unassembled WGS sequence"/>
</dbReference>
<evidence type="ECO:0000313" key="3">
    <source>
        <dbReference type="EMBL" id="RAI58615.1"/>
    </source>
</evidence>
<organism evidence="3 4">
    <name type="scientific">Roseicella frigidaeris</name>
    <dbReference type="NCBI Taxonomy" id="2230885"/>
    <lineage>
        <taxon>Bacteria</taxon>
        <taxon>Pseudomonadati</taxon>
        <taxon>Pseudomonadota</taxon>
        <taxon>Alphaproteobacteria</taxon>
        <taxon>Acetobacterales</taxon>
        <taxon>Roseomonadaceae</taxon>
        <taxon>Roseicella</taxon>
    </lineage>
</organism>
<name>A0A327M823_9PROT</name>
<comment type="caution">
    <text evidence="3">The sequence shown here is derived from an EMBL/GenBank/DDBJ whole genome shotgun (WGS) entry which is preliminary data.</text>
</comment>
<dbReference type="SUPFAM" id="SSF56300">
    <property type="entry name" value="Metallo-dependent phosphatases"/>
    <property type="match status" value="1"/>
</dbReference>
<evidence type="ECO:0000313" key="4">
    <source>
        <dbReference type="Proteomes" id="UP000249065"/>
    </source>
</evidence>
<dbReference type="PROSITE" id="PS51318">
    <property type="entry name" value="TAT"/>
    <property type="match status" value="1"/>
</dbReference>
<evidence type="ECO:0000259" key="1">
    <source>
        <dbReference type="Pfam" id="PF09423"/>
    </source>
</evidence>
<reference evidence="4" key="1">
    <citation type="submission" date="2018-06" db="EMBL/GenBank/DDBJ databases">
        <authorList>
            <person name="Khan S.A."/>
        </authorList>
    </citation>
    <scope>NUCLEOTIDE SEQUENCE [LARGE SCALE GENOMIC DNA]</scope>
    <source>
        <strain evidence="4">DB-1506</strain>
    </source>
</reference>
<evidence type="ECO:0000259" key="2">
    <source>
        <dbReference type="Pfam" id="PF16655"/>
    </source>
</evidence>
<dbReference type="PANTHER" id="PTHR43606:SF2">
    <property type="entry name" value="ALKALINE PHOSPHATASE FAMILY PROTEIN (AFU_ORTHOLOGUE AFUA_5G03860)"/>
    <property type="match status" value="1"/>
</dbReference>
<dbReference type="InterPro" id="IPR052900">
    <property type="entry name" value="Phospholipid_Metab_Enz"/>
</dbReference>
<gene>
    <name evidence="3" type="ORF">DOO78_13065</name>
</gene>
<dbReference type="EMBL" id="QLIX01000008">
    <property type="protein sequence ID" value="RAI58615.1"/>
    <property type="molecule type" value="Genomic_DNA"/>
</dbReference>
<feature type="domain" description="Phospholipase D N-terminal" evidence="2">
    <location>
        <begin position="46"/>
        <end position="142"/>
    </location>
</feature>
<dbReference type="CDD" id="cd07389">
    <property type="entry name" value="MPP_PhoD"/>
    <property type="match status" value="1"/>
</dbReference>
<dbReference type="OrthoDB" id="327733at2"/>
<dbReference type="InterPro" id="IPR029052">
    <property type="entry name" value="Metallo-depent_PP-like"/>
</dbReference>
<dbReference type="Pfam" id="PF16655">
    <property type="entry name" value="PhoD_N"/>
    <property type="match status" value="1"/>
</dbReference>
<accession>A0A327M823</accession>
<dbReference type="InterPro" id="IPR038607">
    <property type="entry name" value="PhoD-like_sf"/>
</dbReference>
<protein>
    <submittedName>
        <fullName evidence="3">Alkaline phosphatase</fullName>
    </submittedName>
</protein>
<dbReference type="InterPro" id="IPR006311">
    <property type="entry name" value="TAT_signal"/>
</dbReference>
<dbReference type="Pfam" id="PF09423">
    <property type="entry name" value="PhoD"/>
    <property type="match status" value="1"/>
</dbReference>
<dbReference type="RefSeq" id="WP_111470231.1">
    <property type="nucleotide sequence ID" value="NZ_QLIX01000008.1"/>
</dbReference>
<proteinExistence type="predicted"/>
<dbReference type="PANTHER" id="PTHR43606">
    <property type="entry name" value="PHOSPHATASE, PUTATIVE (AFU_ORTHOLOGUE AFUA_6G08710)-RELATED"/>
    <property type="match status" value="1"/>
</dbReference>
<dbReference type="InterPro" id="IPR032093">
    <property type="entry name" value="PhoD_N"/>
</dbReference>
<keyword evidence="4" id="KW-1185">Reference proteome</keyword>
<dbReference type="AlphaFoldDB" id="A0A327M823"/>
<dbReference type="InterPro" id="IPR018946">
    <property type="entry name" value="PhoD-like_MPP"/>
</dbReference>
<dbReference type="Gene3D" id="3.60.21.70">
    <property type="entry name" value="PhoD-like phosphatase"/>
    <property type="match status" value="1"/>
</dbReference>
<feature type="domain" description="PhoD-like phosphatase metallophosphatase" evidence="1">
    <location>
        <begin position="158"/>
        <end position="499"/>
    </location>
</feature>
<dbReference type="Gene3D" id="2.60.40.380">
    <property type="entry name" value="Purple acid phosphatase-like, N-terminal"/>
    <property type="match status" value="1"/>
</dbReference>